<evidence type="ECO:0000313" key="8">
    <source>
        <dbReference type="Proteomes" id="UP000431913"/>
    </source>
</evidence>
<gene>
    <name evidence="4" type="ORF">ASJ35_02175</name>
    <name evidence="5" type="ORF">FYJ76_05615</name>
    <name evidence="6" type="ORF">GMD59_07255</name>
</gene>
<feature type="domain" description="Gfo/Idh/MocA-like oxidoreductase N-terminal" evidence="2">
    <location>
        <begin position="7"/>
        <end position="126"/>
    </location>
</feature>
<evidence type="ECO:0000313" key="6">
    <source>
        <dbReference type="EMBL" id="MTS27085.1"/>
    </source>
</evidence>
<dbReference type="SUPFAM" id="SSF51735">
    <property type="entry name" value="NAD(P)-binding Rossmann-fold domains"/>
    <property type="match status" value="1"/>
</dbReference>
<evidence type="ECO:0000259" key="2">
    <source>
        <dbReference type="Pfam" id="PF01408"/>
    </source>
</evidence>
<evidence type="ECO:0000256" key="1">
    <source>
        <dbReference type="ARBA" id="ARBA00010928"/>
    </source>
</evidence>
<dbReference type="GO" id="GO:0000166">
    <property type="term" value="F:nucleotide binding"/>
    <property type="evidence" value="ECO:0007669"/>
    <property type="project" value="InterPro"/>
</dbReference>
<dbReference type="EMBL" id="WMZU01000009">
    <property type="protein sequence ID" value="MTS27085.1"/>
    <property type="molecule type" value="Genomic_DNA"/>
</dbReference>
<dbReference type="Proteomes" id="UP000053433">
    <property type="component" value="Unassembled WGS sequence"/>
</dbReference>
<dbReference type="InterPro" id="IPR000683">
    <property type="entry name" value="Gfo/Idh/MocA-like_OxRdtase_N"/>
</dbReference>
<dbReference type="InterPro" id="IPR051450">
    <property type="entry name" value="Gfo/Idh/MocA_Oxidoreductases"/>
</dbReference>
<accession>A0A0W7TUQ5</accession>
<dbReference type="Pfam" id="PF02894">
    <property type="entry name" value="GFO_IDH_MocA_C"/>
    <property type="match status" value="1"/>
</dbReference>
<dbReference type="Gene3D" id="3.40.50.720">
    <property type="entry name" value="NAD(P)-binding Rossmann-like Domain"/>
    <property type="match status" value="1"/>
</dbReference>
<proteinExistence type="inferred from homology"/>
<name>A0A0W7TUQ5_9FIRM</name>
<dbReference type="SUPFAM" id="SSF55347">
    <property type="entry name" value="Glyceraldehyde-3-phosphate dehydrogenase-like, C-terminal domain"/>
    <property type="match status" value="1"/>
</dbReference>
<dbReference type="Gene3D" id="3.30.360.10">
    <property type="entry name" value="Dihydrodipicolinate Reductase, domain 2"/>
    <property type="match status" value="1"/>
</dbReference>
<dbReference type="Proteomes" id="UP000431913">
    <property type="component" value="Unassembled WGS sequence"/>
</dbReference>
<dbReference type="EMBL" id="VUNJ01000004">
    <property type="protein sequence ID" value="MST91419.1"/>
    <property type="molecule type" value="Genomic_DNA"/>
</dbReference>
<dbReference type="Proteomes" id="UP000472755">
    <property type="component" value="Unassembled WGS sequence"/>
</dbReference>
<protein>
    <submittedName>
        <fullName evidence="4 5">Oxidoreductase</fullName>
    </submittedName>
</protein>
<reference evidence="4 7" key="1">
    <citation type="submission" date="2015-10" db="EMBL/GenBank/DDBJ databases">
        <title>A novel member of the family Ruminococcaceae isolated from human faeces.</title>
        <authorList>
            <person name="Shkoporov A.N."/>
            <person name="Chaplin A.V."/>
            <person name="Motuzova O.V."/>
            <person name="Kafarskaia L.I."/>
            <person name="Efimov B.A."/>
        </authorList>
    </citation>
    <scope>NUCLEOTIDE SEQUENCE [LARGE SCALE GENOMIC DNA]</scope>
    <source>
        <strain evidence="4 7">668</strain>
    </source>
</reference>
<dbReference type="PANTHER" id="PTHR43377:SF2">
    <property type="entry name" value="BINDING ROSSMANN FOLD OXIDOREDUCTASE, PUTATIVE (AFU_ORTHOLOGUE AFUA_4G00560)-RELATED"/>
    <property type="match status" value="1"/>
</dbReference>
<comment type="similarity">
    <text evidence="1">Belongs to the Gfo/Idh/MocA family.</text>
</comment>
<dbReference type="AlphaFoldDB" id="A0A0W7TUQ5"/>
<reference evidence="6 9" key="2">
    <citation type="journal article" date="2019" name="Nat. Med.">
        <title>A library of human gut bacterial isolates paired with longitudinal multiomics data enables mechanistic microbiome research.</title>
        <authorList>
            <person name="Poyet M."/>
            <person name="Groussin M."/>
            <person name="Gibbons S.M."/>
            <person name="Avila-Pacheco J."/>
            <person name="Jiang X."/>
            <person name="Kearney S.M."/>
            <person name="Perrotta A.R."/>
            <person name="Berdy B."/>
            <person name="Zhao S."/>
            <person name="Lieberman T.D."/>
            <person name="Swanson P.K."/>
            <person name="Smith M."/>
            <person name="Roesemann S."/>
            <person name="Alexander J.E."/>
            <person name="Rich S.A."/>
            <person name="Livny J."/>
            <person name="Vlamakis H."/>
            <person name="Clish C."/>
            <person name="Bullock K."/>
            <person name="Deik A."/>
            <person name="Scott J."/>
            <person name="Pierce K.A."/>
            <person name="Xavier R.J."/>
            <person name="Alm E.J."/>
        </authorList>
    </citation>
    <scope>NUCLEOTIDE SEQUENCE [LARGE SCALE GENOMIC DNA]</scope>
    <source>
        <strain evidence="6 9">BIOML-A4</strain>
    </source>
</reference>
<evidence type="ECO:0000313" key="9">
    <source>
        <dbReference type="Proteomes" id="UP000472755"/>
    </source>
</evidence>
<dbReference type="EMBL" id="LMUA01000002">
    <property type="protein sequence ID" value="KUE77549.1"/>
    <property type="molecule type" value="Genomic_DNA"/>
</dbReference>
<sequence length="432" mass="47810">MAKQITAIIVGAGHRALLYSTYALENPQALKIVGVADPDPIRRRKTAEMHGFGEDMCFESAEALAERPRLADAVINGTMDTQHVKTAVPLLRRGYDMLLEKPFAVNEDEMWELQRVVGETGRRVMICHVLRYAPFYVAVKERLLAGEIGDIINIQATEHVSYHHLAVSYIRGKWGNEEKCGAPMLLAKCCHDMDLIMWLKSGVAPRQVASFGSDFQFDPAKKPAGAGKRCLVDCGIEENCLYSAKKHYIDHPDRWSFYVWDCLEHLEKPTIEDKIQSLKTDNIHGRCVWDCEHTVVDHQSVAINFADGATATLNMIGGTAKAERNLHIIGTKGEIKGVFDDSVFTVRTIDTASESGWREEVVDLAIGGDKSGMTGSHGGGDLRLVEDFVRVLQGEQPSISCTNINDSLNGHLAVFQAEKARKTGTVCTMPQI</sequence>
<dbReference type="InterPro" id="IPR036291">
    <property type="entry name" value="NAD(P)-bd_dom_sf"/>
</dbReference>
<dbReference type="Pfam" id="PF01408">
    <property type="entry name" value="GFO_IDH_MocA"/>
    <property type="match status" value="1"/>
</dbReference>
<dbReference type="RefSeq" id="WP_058722697.1">
    <property type="nucleotide sequence ID" value="NZ_CAUFPO010000002.1"/>
</dbReference>
<dbReference type="InterPro" id="IPR004104">
    <property type="entry name" value="Gfo/Idh/MocA-like_OxRdtase_C"/>
</dbReference>
<organism evidence="4 7">
    <name type="scientific">Ruthenibacterium lactatiformans</name>
    <dbReference type="NCBI Taxonomy" id="1550024"/>
    <lineage>
        <taxon>Bacteria</taxon>
        <taxon>Bacillati</taxon>
        <taxon>Bacillota</taxon>
        <taxon>Clostridia</taxon>
        <taxon>Eubacteriales</taxon>
        <taxon>Oscillospiraceae</taxon>
        <taxon>Ruthenibacterium</taxon>
    </lineage>
</organism>
<evidence type="ECO:0000313" key="5">
    <source>
        <dbReference type="EMBL" id="MST91419.1"/>
    </source>
</evidence>
<evidence type="ECO:0000313" key="4">
    <source>
        <dbReference type="EMBL" id="KUE77549.1"/>
    </source>
</evidence>
<comment type="caution">
    <text evidence="4">The sequence shown here is derived from an EMBL/GenBank/DDBJ whole genome shotgun (WGS) entry which is preliminary data.</text>
</comment>
<dbReference type="PANTHER" id="PTHR43377">
    <property type="entry name" value="BILIVERDIN REDUCTASE A"/>
    <property type="match status" value="1"/>
</dbReference>
<evidence type="ECO:0000259" key="3">
    <source>
        <dbReference type="Pfam" id="PF02894"/>
    </source>
</evidence>
<feature type="domain" description="Gfo/Idh/MocA-like oxidoreductase C-terminal" evidence="3">
    <location>
        <begin position="140"/>
        <end position="398"/>
    </location>
</feature>
<evidence type="ECO:0000313" key="7">
    <source>
        <dbReference type="Proteomes" id="UP000053433"/>
    </source>
</evidence>
<reference evidence="5 8" key="3">
    <citation type="submission" date="2019-08" db="EMBL/GenBank/DDBJ databases">
        <title>In-depth cultivation of the pig gut microbiome towards novel bacterial diversity and tailored functional studies.</title>
        <authorList>
            <person name="Wylensek D."/>
            <person name="Hitch T.C.A."/>
            <person name="Clavel T."/>
        </authorList>
    </citation>
    <scope>NUCLEOTIDE SEQUENCE [LARGE SCALE GENOMIC DNA]</scope>
    <source>
        <strain evidence="5 8">WCA3-601-WT-6J</strain>
    </source>
</reference>